<accession>A0A5C6MUT8</accession>
<feature type="non-terminal residue" evidence="1">
    <location>
        <position position="169"/>
    </location>
</feature>
<evidence type="ECO:0000313" key="2">
    <source>
        <dbReference type="Proteomes" id="UP000324091"/>
    </source>
</evidence>
<protein>
    <submittedName>
        <fullName evidence="1">Uncharacterized protein</fullName>
    </submittedName>
</protein>
<evidence type="ECO:0000313" key="1">
    <source>
        <dbReference type="EMBL" id="TWW59022.1"/>
    </source>
</evidence>
<sequence length="169" mass="18907">MKPHPVILQDLPPLHLSMFVLKGCVLVRRSCRRRWSGASDGLVCRSWPALFSRSFGLFCCSFSEMWEKKANVAGDLREELEVDSRRTYARPSYWARMIGGPPSAFGTNREASPSTPRFVDVDSGPIRGPGCLHSARKCRLRANREPGPPPVYSLNNALPGPSLVWWLPV</sequence>
<name>A0A5C6MUT8_9TELE</name>
<dbReference type="AlphaFoldDB" id="A0A5C6MUT8"/>
<gene>
    <name evidence="1" type="ORF">D4764_06G0005520</name>
</gene>
<reference evidence="1 2" key="1">
    <citation type="submission" date="2019-04" db="EMBL/GenBank/DDBJ databases">
        <title>Chromosome genome assembly for Takifugu flavidus.</title>
        <authorList>
            <person name="Xiao S."/>
        </authorList>
    </citation>
    <scope>NUCLEOTIDE SEQUENCE [LARGE SCALE GENOMIC DNA]</scope>
    <source>
        <strain evidence="1">HTHZ2018</strain>
        <tissue evidence="1">Muscle</tissue>
    </source>
</reference>
<dbReference type="Proteomes" id="UP000324091">
    <property type="component" value="Chromosome 6"/>
</dbReference>
<comment type="caution">
    <text evidence="1">The sequence shown here is derived from an EMBL/GenBank/DDBJ whole genome shotgun (WGS) entry which is preliminary data.</text>
</comment>
<organism evidence="1 2">
    <name type="scientific">Takifugu flavidus</name>
    <name type="common">sansaifugu</name>
    <dbReference type="NCBI Taxonomy" id="433684"/>
    <lineage>
        <taxon>Eukaryota</taxon>
        <taxon>Metazoa</taxon>
        <taxon>Chordata</taxon>
        <taxon>Craniata</taxon>
        <taxon>Vertebrata</taxon>
        <taxon>Euteleostomi</taxon>
        <taxon>Actinopterygii</taxon>
        <taxon>Neopterygii</taxon>
        <taxon>Teleostei</taxon>
        <taxon>Neoteleostei</taxon>
        <taxon>Acanthomorphata</taxon>
        <taxon>Eupercaria</taxon>
        <taxon>Tetraodontiformes</taxon>
        <taxon>Tetradontoidea</taxon>
        <taxon>Tetraodontidae</taxon>
        <taxon>Takifugu</taxon>
    </lineage>
</organism>
<dbReference type="EMBL" id="RHFK02000019">
    <property type="protein sequence ID" value="TWW59022.1"/>
    <property type="molecule type" value="Genomic_DNA"/>
</dbReference>
<proteinExistence type="predicted"/>
<keyword evidence="2" id="KW-1185">Reference proteome</keyword>